<name>A0AAW1KJH1_POPJA</name>
<accession>A0AAW1KJH1</accession>
<dbReference type="Gene3D" id="3.40.50.150">
    <property type="entry name" value="Vaccinia Virus protein VP39"/>
    <property type="match status" value="1"/>
</dbReference>
<gene>
    <name evidence="2" type="ORF">QE152_g22743</name>
</gene>
<proteinExistence type="predicted"/>
<dbReference type="InterPro" id="IPR029063">
    <property type="entry name" value="SAM-dependent_MTases_sf"/>
</dbReference>
<dbReference type="AlphaFoldDB" id="A0AAW1KJH1"/>
<sequence>MAINPDALWTRSLGATVITQCVLDRFGGYLKLTGMNDVLHDGCVDGYLTKNVIYPHIANYVKTILGTDRWQTTIDIANQENSSNKITYQAFDIMNATDQELDQMKNRFDYIFSVFVAEWKVPNSTLLEKYYKILKTNGQIFVVILADTPLHQSYYTMAEEPRWKNLLTATQIFENYTADPVDYINSLAANAGFRTDVCEAQSTSMPFKDFPDVVDLVSRLYFDFWGNMSENEQNQFLKENLKNCLSHMTYSEETSTYDYPFKGVMCIATKR</sequence>
<evidence type="ECO:0000259" key="1">
    <source>
        <dbReference type="Pfam" id="PF08241"/>
    </source>
</evidence>
<dbReference type="Pfam" id="PF08241">
    <property type="entry name" value="Methyltransf_11"/>
    <property type="match status" value="1"/>
</dbReference>
<dbReference type="PANTHER" id="PTHR43861">
    <property type="entry name" value="TRANS-ACONITATE 2-METHYLTRANSFERASE-RELATED"/>
    <property type="match status" value="1"/>
</dbReference>
<organism evidence="2 3">
    <name type="scientific">Popillia japonica</name>
    <name type="common">Japanese beetle</name>
    <dbReference type="NCBI Taxonomy" id="7064"/>
    <lineage>
        <taxon>Eukaryota</taxon>
        <taxon>Metazoa</taxon>
        <taxon>Ecdysozoa</taxon>
        <taxon>Arthropoda</taxon>
        <taxon>Hexapoda</taxon>
        <taxon>Insecta</taxon>
        <taxon>Pterygota</taxon>
        <taxon>Neoptera</taxon>
        <taxon>Endopterygota</taxon>
        <taxon>Coleoptera</taxon>
        <taxon>Polyphaga</taxon>
        <taxon>Scarabaeiformia</taxon>
        <taxon>Scarabaeidae</taxon>
        <taxon>Rutelinae</taxon>
        <taxon>Popillia</taxon>
    </lineage>
</organism>
<dbReference type="GO" id="GO:0032259">
    <property type="term" value="P:methylation"/>
    <property type="evidence" value="ECO:0007669"/>
    <property type="project" value="UniProtKB-KW"/>
</dbReference>
<keyword evidence="3" id="KW-1185">Reference proteome</keyword>
<dbReference type="EMBL" id="JASPKY010000221">
    <property type="protein sequence ID" value="KAK9719287.1"/>
    <property type="molecule type" value="Genomic_DNA"/>
</dbReference>
<dbReference type="SUPFAM" id="SSF53335">
    <property type="entry name" value="S-adenosyl-L-methionine-dependent methyltransferases"/>
    <property type="match status" value="1"/>
</dbReference>
<keyword evidence="2" id="KW-0808">Transferase</keyword>
<protein>
    <submittedName>
        <fullName evidence="2">Methyltransferase domain</fullName>
    </submittedName>
</protein>
<dbReference type="PANTHER" id="PTHR43861:SF1">
    <property type="entry name" value="TRANS-ACONITATE 2-METHYLTRANSFERASE"/>
    <property type="match status" value="1"/>
</dbReference>
<dbReference type="Proteomes" id="UP001458880">
    <property type="component" value="Unassembled WGS sequence"/>
</dbReference>
<evidence type="ECO:0000313" key="2">
    <source>
        <dbReference type="EMBL" id="KAK9719287.1"/>
    </source>
</evidence>
<reference evidence="2 3" key="1">
    <citation type="journal article" date="2024" name="BMC Genomics">
        <title>De novo assembly and annotation of Popillia japonica's genome with initial clues to its potential as an invasive pest.</title>
        <authorList>
            <person name="Cucini C."/>
            <person name="Boschi S."/>
            <person name="Funari R."/>
            <person name="Cardaioli E."/>
            <person name="Iannotti N."/>
            <person name="Marturano G."/>
            <person name="Paoli F."/>
            <person name="Bruttini M."/>
            <person name="Carapelli A."/>
            <person name="Frati F."/>
            <person name="Nardi F."/>
        </authorList>
    </citation>
    <scope>NUCLEOTIDE SEQUENCE [LARGE SCALE GENOMIC DNA]</scope>
    <source>
        <strain evidence="2">DMR45628</strain>
    </source>
</reference>
<feature type="domain" description="Methyltransferase type 11" evidence="1">
    <location>
        <begin position="55"/>
        <end position="141"/>
    </location>
</feature>
<dbReference type="InterPro" id="IPR013216">
    <property type="entry name" value="Methyltransf_11"/>
</dbReference>
<keyword evidence="2" id="KW-0489">Methyltransferase</keyword>
<comment type="caution">
    <text evidence="2">The sequence shown here is derived from an EMBL/GenBank/DDBJ whole genome shotgun (WGS) entry which is preliminary data.</text>
</comment>
<dbReference type="GO" id="GO:0008757">
    <property type="term" value="F:S-adenosylmethionine-dependent methyltransferase activity"/>
    <property type="evidence" value="ECO:0007669"/>
    <property type="project" value="InterPro"/>
</dbReference>
<evidence type="ECO:0000313" key="3">
    <source>
        <dbReference type="Proteomes" id="UP001458880"/>
    </source>
</evidence>